<dbReference type="EMBL" id="BONW01000039">
    <property type="protein sequence ID" value="GIG91683.1"/>
    <property type="molecule type" value="Genomic_DNA"/>
</dbReference>
<accession>A0ABQ4EAC8</accession>
<evidence type="ECO:0000313" key="4">
    <source>
        <dbReference type="Proteomes" id="UP000646749"/>
    </source>
</evidence>
<feature type="transmembrane region" description="Helical" evidence="2">
    <location>
        <begin position="97"/>
        <end position="118"/>
    </location>
</feature>
<feature type="transmembrane region" description="Helical" evidence="2">
    <location>
        <begin position="247"/>
        <end position="276"/>
    </location>
</feature>
<organism evidence="3 4">
    <name type="scientific">Plantactinospora endophytica</name>
    <dbReference type="NCBI Taxonomy" id="673535"/>
    <lineage>
        <taxon>Bacteria</taxon>
        <taxon>Bacillati</taxon>
        <taxon>Actinomycetota</taxon>
        <taxon>Actinomycetes</taxon>
        <taxon>Micromonosporales</taxon>
        <taxon>Micromonosporaceae</taxon>
        <taxon>Plantactinospora</taxon>
    </lineage>
</organism>
<dbReference type="Proteomes" id="UP000646749">
    <property type="component" value="Unassembled WGS sequence"/>
</dbReference>
<feature type="transmembrane region" description="Helical" evidence="2">
    <location>
        <begin position="439"/>
        <end position="458"/>
    </location>
</feature>
<comment type="caution">
    <text evidence="3">The sequence shown here is derived from an EMBL/GenBank/DDBJ whole genome shotgun (WGS) entry which is preliminary data.</text>
</comment>
<feature type="transmembrane region" description="Helical" evidence="2">
    <location>
        <begin position="49"/>
        <end position="68"/>
    </location>
</feature>
<keyword evidence="2" id="KW-1133">Transmembrane helix</keyword>
<reference evidence="3 4" key="1">
    <citation type="submission" date="2021-01" db="EMBL/GenBank/DDBJ databases">
        <title>Whole genome shotgun sequence of Plantactinospora endophytica NBRC 110450.</title>
        <authorList>
            <person name="Komaki H."/>
            <person name="Tamura T."/>
        </authorList>
    </citation>
    <scope>NUCLEOTIDE SEQUENCE [LARGE SCALE GENOMIC DNA]</scope>
    <source>
        <strain evidence="3 4">NBRC 110450</strain>
    </source>
</reference>
<evidence type="ECO:0000313" key="3">
    <source>
        <dbReference type="EMBL" id="GIG91683.1"/>
    </source>
</evidence>
<feature type="region of interest" description="Disordered" evidence="1">
    <location>
        <begin position="1"/>
        <end position="42"/>
    </location>
</feature>
<keyword evidence="2" id="KW-0812">Transmembrane</keyword>
<feature type="transmembrane region" description="Helical" evidence="2">
    <location>
        <begin position="130"/>
        <end position="152"/>
    </location>
</feature>
<evidence type="ECO:0008006" key="5">
    <source>
        <dbReference type="Google" id="ProtNLM"/>
    </source>
</evidence>
<keyword evidence="4" id="KW-1185">Reference proteome</keyword>
<proteinExistence type="predicted"/>
<gene>
    <name evidence="3" type="ORF">Pen02_66190</name>
</gene>
<protein>
    <recommendedName>
        <fullName evidence="5">O-antigen ligase domain-containing protein</fullName>
    </recommendedName>
</protein>
<feature type="transmembrane region" description="Helical" evidence="2">
    <location>
        <begin position="74"/>
        <end position="90"/>
    </location>
</feature>
<name>A0ABQ4EAC8_9ACTN</name>
<sequence>MREALRPTGTLSGPPRIRTGPASSPGIRYPLTPPRNGPGADRRRTVRPAVWYAVAALVTAAVFGPYTAQVGVRTEQVAVYALLLVALLAGRIQLTAVAALVLLLLVTEFLVAVVGGSAPTGAPVAVESGSLLAGIDSLLMPIAVLTLTLLMASSGADPRRLLRIVCTVLVVAMCLNTVLSCVSIRYDITPLLGAFWENHSGQESVAVRAAQLGRLSGIFNQPAEAGALYSLALLAAVHRYRDRTVPFVVATALLTIGGVLTVSKIFLLIGLPLGLWQVVRSFGIARPRVWALTSAVLCTMLAAQYGLLPPWAGADYLTRLLRPPGDGTDLVGFYTAGRLGDTPTLQYVSDAVLGSSPWFGLGAGGLAAAYDNGWIEALAVAGIVGVLLYTGILGCLVAAWFLRRPGTDPATVRFASGLVVVVLGGSLGLPMLTANRVGTITWLLIGLLLLVPAPRAPVRVPGR</sequence>
<feature type="transmembrane region" description="Helical" evidence="2">
    <location>
        <begin position="377"/>
        <end position="402"/>
    </location>
</feature>
<evidence type="ECO:0000256" key="1">
    <source>
        <dbReference type="SAM" id="MobiDB-lite"/>
    </source>
</evidence>
<evidence type="ECO:0000256" key="2">
    <source>
        <dbReference type="SAM" id="Phobius"/>
    </source>
</evidence>
<keyword evidence="2" id="KW-0472">Membrane</keyword>
<feature type="transmembrane region" description="Helical" evidence="2">
    <location>
        <begin position="164"/>
        <end position="186"/>
    </location>
</feature>
<dbReference type="RefSeq" id="WP_203870031.1">
    <property type="nucleotide sequence ID" value="NZ_BONW01000039.1"/>
</dbReference>
<feature type="transmembrane region" description="Helical" evidence="2">
    <location>
        <begin position="288"/>
        <end position="307"/>
    </location>
</feature>
<feature type="transmembrane region" description="Helical" evidence="2">
    <location>
        <begin position="414"/>
        <end position="433"/>
    </location>
</feature>